<evidence type="ECO:0000256" key="4">
    <source>
        <dbReference type="ARBA" id="ARBA00023163"/>
    </source>
</evidence>
<evidence type="ECO:0000256" key="3">
    <source>
        <dbReference type="ARBA" id="ARBA00023125"/>
    </source>
</evidence>
<dbReference type="InterPro" id="IPR000847">
    <property type="entry name" value="LysR_HTH_N"/>
</dbReference>
<keyword evidence="4" id="KW-0804">Transcription</keyword>
<comment type="similarity">
    <text evidence="1">Belongs to the LysR transcriptional regulatory family.</text>
</comment>
<dbReference type="PANTHER" id="PTHR30126">
    <property type="entry name" value="HTH-TYPE TRANSCRIPTIONAL REGULATOR"/>
    <property type="match status" value="1"/>
</dbReference>
<dbReference type="Proteomes" id="UP001225316">
    <property type="component" value="Unassembled WGS sequence"/>
</dbReference>
<accession>A0ABU1ARC1</accession>
<dbReference type="Pfam" id="PF03466">
    <property type="entry name" value="LysR_substrate"/>
    <property type="match status" value="1"/>
</dbReference>
<dbReference type="PROSITE" id="PS50931">
    <property type="entry name" value="HTH_LYSR"/>
    <property type="match status" value="1"/>
</dbReference>
<dbReference type="SUPFAM" id="SSF53850">
    <property type="entry name" value="Periplasmic binding protein-like II"/>
    <property type="match status" value="1"/>
</dbReference>
<name>A0ABU1ARC1_9BACT</name>
<proteinExistence type="inferred from homology"/>
<dbReference type="EMBL" id="JARXHW010000006">
    <property type="protein sequence ID" value="MDQ8206700.1"/>
    <property type="molecule type" value="Genomic_DNA"/>
</dbReference>
<comment type="caution">
    <text evidence="6">The sequence shown here is derived from an EMBL/GenBank/DDBJ whole genome shotgun (WGS) entry which is preliminary data.</text>
</comment>
<evidence type="ECO:0000313" key="7">
    <source>
        <dbReference type="Proteomes" id="UP001225316"/>
    </source>
</evidence>
<evidence type="ECO:0000313" key="6">
    <source>
        <dbReference type="EMBL" id="MDQ8206700.1"/>
    </source>
</evidence>
<keyword evidence="7" id="KW-1185">Reference proteome</keyword>
<dbReference type="PRINTS" id="PR00039">
    <property type="entry name" value="HTHLYSR"/>
</dbReference>
<dbReference type="Gene3D" id="1.10.10.10">
    <property type="entry name" value="Winged helix-like DNA-binding domain superfamily/Winged helix DNA-binding domain"/>
    <property type="match status" value="1"/>
</dbReference>
<organism evidence="6 7">
    <name type="scientific">Thalassobacterium maritimum</name>
    <dbReference type="NCBI Taxonomy" id="3041265"/>
    <lineage>
        <taxon>Bacteria</taxon>
        <taxon>Pseudomonadati</taxon>
        <taxon>Verrucomicrobiota</taxon>
        <taxon>Opitutia</taxon>
        <taxon>Puniceicoccales</taxon>
        <taxon>Coraliomargaritaceae</taxon>
        <taxon>Thalassobacterium</taxon>
    </lineage>
</organism>
<dbReference type="InterPro" id="IPR036388">
    <property type="entry name" value="WH-like_DNA-bd_sf"/>
</dbReference>
<dbReference type="PANTHER" id="PTHR30126:SF39">
    <property type="entry name" value="HTH-TYPE TRANSCRIPTIONAL REGULATOR CYSL"/>
    <property type="match status" value="1"/>
</dbReference>
<dbReference type="RefSeq" id="WP_308948810.1">
    <property type="nucleotide sequence ID" value="NZ_JARXHW010000006.1"/>
</dbReference>
<dbReference type="InterPro" id="IPR005119">
    <property type="entry name" value="LysR_subst-bd"/>
</dbReference>
<protein>
    <submittedName>
        <fullName evidence="6">LysR family transcriptional regulator</fullName>
    </submittedName>
</protein>
<gene>
    <name evidence="6" type="ORF">QEH52_04215</name>
</gene>
<keyword evidence="3" id="KW-0238">DNA-binding</keyword>
<evidence type="ECO:0000256" key="1">
    <source>
        <dbReference type="ARBA" id="ARBA00009437"/>
    </source>
</evidence>
<dbReference type="InterPro" id="IPR036390">
    <property type="entry name" value="WH_DNA-bd_sf"/>
</dbReference>
<keyword evidence="2" id="KW-0805">Transcription regulation</keyword>
<evidence type="ECO:0000259" key="5">
    <source>
        <dbReference type="PROSITE" id="PS50931"/>
    </source>
</evidence>
<evidence type="ECO:0000256" key="2">
    <source>
        <dbReference type="ARBA" id="ARBA00023015"/>
    </source>
</evidence>
<sequence length="310" mass="34479">MKASLPRLDPEWLSTFLAIVQHGGVLAASRALHLSQPTLSARIQRLEDAVGQSLFDRSSQGMTLNDAGKRLLPIAQRLPHLLREAFEAVDPYSTQIQSAPIRISASSTLSDFVFPKLLADYLRNHHNTGIELRSENTDEVLAAVRSGRVSLGAVEGLTRASGLHLEPFTVDEIIPIYAPGQVSKALKQQLAQPVSLEMLPQLPILWRESGSGTRRVIEEHFSKHGLRIQSLKPNLVFGSTMALKHATLAGLGIAFMPRRVLQQELALKRLRQIDSLKLSIERTFSWVIPAGELPPELKSFYRWVNAHFRT</sequence>
<reference evidence="6 7" key="1">
    <citation type="submission" date="2023-04" db="EMBL/GenBank/DDBJ databases">
        <title>A novel bacteria isolated from coastal sediment.</title>
        <authorList>
            <person name="Liu X.-J."/>
            <person name="Du Z.-J."/>
        </authorList>
    </citation>
    <scope>NUCLEOTIDE SEQUENCE [LARGE SCALE GENOMIC DNA]</scope>
    <source>
        <strain evidence="6 7">SDUM461003</strain>
    </source>
</reference>
<dbReference type="SUPFAM" id="SSF46785">
    <property type="entry name" value="Winged helix' DNA-binding domain"/>
    <property type="match status" value="1"/>
</dbReference>
<feature type="domain" description="HTH lysR-type" evidence="5">
    <location>
        <begin position="8"/>
        <end position="65"/>
    </location>
</feature>
<dbReference type="Pfam" id="PF00126">
    <property type="entry name" value="HTH_1"/>
    <property type="match status" value="1"/>
</dbReference>
<dbReference type="Gene3D" id="3.40.190.290">
    <property type="match status" value="1"/>
</dbReference>